<sequence>MHDRMGGKLCGSYLRSTRHERKQLQSRTILLRRSIETYLLSSLYIDMLHLCSFPSPDIVPHNLQYFELCAHCIRSRFLCDYALVDGGRKKMVQRSCKKRRLLK</sequence>
<gene>
    <name evidence="1" type="ORF">M569_11183</name>
</gene>
<accession>S8DUL7</accession>
<name>S8DUL7_9LAMI</name>
<keyword evidence="2" id="KW-1185">Reference proteome</keyword>
<comment type="caution">
    <text evidence="1">The sequence shown here is derived from an EMBL/GenBank/DDBJ whole genome shotgun (WGS) entry which is preliminary data.</text>
</comment>
<proteinExistence type="predicted"/>
<evidence type="ECO:0000313" key="2">
    <source>
        <dbReference type="Proteomes" id="UP000015453"/>
    </source>
</evidence>
<evidence type="ECO:0000313" key="1">
    <source>
        <dbReference type="EMBL" id="EPS63602.1"/>
    </source>
</evidence>
<reference evidence="1 2" key="1">
    <citation type="journal article" date="2013" name="BMC Genomics">
        <title>The miniature genome of a carnivorous plant Genlisea aurea contains a low number of genes and short non-coding sequences.</title>
        <authorList>
            <person name="Leushkin E.V."/>
            <person name="Sutormin R.A."/>
            <person name="Nabieva E.R."/>
            <person name="Penin A.A."/>
            <person name="Kondrashov A.S."/>
            <person name="Logacheva M.D."/>
        </authorList>
    </citation>
    <scope>NUCLEOTIDE SEQUENCE [LARGE SCALE GENOMIC DNA]</scope>
</reference>
<dbReference type="Proteomes" id="UP000015453">
    <property type="component" value="Unassembled WGS sequence"/>
</dbReference>
<dbReference type="AlphaFoldDB" id="S8DUL7"/>
<dbReference type="EMBL" id="AUSU01005380">
    <property type="protein sequence ID" value="EPS63602.1"/>
    <property type="molecule type" value="Genomic_DNA"/>
</dbReference>
<organism evidence="1 2">
    <name type="scientific">Genlisea aurea</name>
    <dbReference type="NCBI Taxonomy" id="192259"/>
    <lineage>
        <taxon>Eukaryota</taxon>
        <taxon>Viridiplantae</taxon>
        <taxon>Streptophyta</taxon>
        <taxon>Embryophyta</taxon>
        <taxon>Tracheophyta</taxon>
        <taxon>Spermatophyta</taxon>
        <taxon>Magnoliopsida</taxon>
        <taxon>eudicotyledons</taxon>
        <taxon>Gunneridae</taxon>
        <taxon>Pentapetalae</taxon>
        <taxon>asterids</taxon>
        <taxon>lamiids</taxon>
        <taxon>Lamiales</taxon>
        <taxon>Lentibulariaceae</taxon>
        <taxon>Genlisea</taxon>
    </lineage>
</organism>
<protein>
    <submittedName>
        <fullName evidence="1">Uncharacterized protein</fullName>
    </submittedName>
</protein>